<feature type="compositionally biased region" description="Polar residues" evidence="1">
    <location>
        <begin position="869"/>
        <end position="879"/>
    </location>
</feature>
<feature type="compositionally biased region" description="Basic and acidic residues" evidence="1">
    <location>
        <begin position="1331"/>
        <end position="1344"/>
    </location>
</feature>
<keyword evidence="3" id="KW-1185">Reference proteome</keyword>
<accession>A0A316Z1I8</accession>
<feature type="region of interest" description="Disordered" evidence="1">
    <location>
        <begin position="858"/>
        <end position="933"/>
    </location>
</feature>
<sequence length="1999" mass="215602">MSGRTPVRYEASKAAGEEGRSEGSGSSSQWVGAFERVMGDQPQESFSASKSRPRITPRSSTSMLGSGMPTPQPTTVAPIPVAPSSSFSPSNASPSSHPPEMNKRQTRSRSSRPGGGGEEAAKRRSELPASQVSGPPLIVVSETSSLLLDDVYLNHAPGLLPVKIRNVDESSRVLVRLGSDLGRGLAFMKRKRTVVSEGKEAIVFPSNTAKWAMADGLSPSKLRELRHMSANLESADSLILDPGGVADIFVSFRPVHFAPLQDKDTNATRRHFLAPPKSPVFDGTSSPPRTTDESKRQVSSSSSSSASSIADAQLHDGRSDLESVECPAFDTTGTVTIRAWPLPPLPSDLLSSASTAQALAPHEGTPPSSGASNLSSSSSRPASYYSSTNVTSVSGNPGEEDSGDDDQCQVFSLPFFARSCRPQLGVQLGDTASKITPSSSQSFHDSDDDHSVALSASTTTTTSNNSALRSQVLPRRAQNHGAIPMDFGDIFVGDEEEHHVVLVNQSDIDIFWQAKLDDADPAISFLDDDGRLIDVVNAADDDGDDIGSSVAQASAAASNNNDGSQKATSASSTTRRGGYKPHILHARSSMRLRIALHPREPCRDFEQVVTLTNMHNASNSVRISIRANMLGAAGDNGALAVLSGDVIDFGDCAGGHWTKQLLVLKNICEGALDVHFSVDKGVEAEFQLAELLQQSFDQVVQDEPPHIKQGEDEDREEKARRKERLLQLQNEAQAQEAGKTPTSHAREPVPSEEPPVLDLCSTTSSSQGVITGSGGVEDDSSKDVDASSVASQAGSLPGSPVAGPSKLHDGLVLEPPPPSESGSGKAFGSDGAFRSRPTSGLFSTHHQHAGGLLHQYHHQRMTGGGDDNLSGSTTPSSQAPLHYHEGAHMEISSTDGLDDGPGGASAGASGSVAESSKHSHASSTHHHRQQIGVRSHNGGAVALSGLRNVEQPHRNQLEELILKPGGEYRVIVSYRPPRKELSASSTEEELLWAGRLVERAFRISLDYARTKSSGVRSRGGRERKTVMCRTRTCTSLITLSPKSVDFGEANVGTKRSEHIAVRNLSELTARVDVRFVSKVLSTYRDEVAIPALQTVELRLDLFPRRVNESYRKQVTVANLLNRHNDQIFEVRSKNVDRQRVSFHSLFYRILTPTGSNFIDFGDVNINSTRVRTFSIENLSDKKLSLEMLAAHSEDLRLFVKKVEKPKNGADEKQQTRAQQAEDSAQPDQVNTTATPFPNRYAELEAGDAPLESGSKRGETSSKTLLNGKSGRTGADLKERFLETMSQDSPAPARRENATWRGVASSHHRLGNAGKKTDGQGPSSRHHHHNHQREEKRDGGGDGDHAAPLVKPKPTINLVSALKKGAKGRLTATWGRGITFKDRSLISVFEYLDLASGPPVDSKRIPAKSKRFQLLDAIEAPSSSRPSKGAAASSKQPKAPLPRLPSPLAKDIHRKGSAAADKAEEVAKQTSAKADAPALTGKRKAEPVLSNPKDVSKLTLDELVSAVEGQSSSLSTFFLGNPLAEEQSVRTEVNLERGLRDAIEAGRLEPVEVLTVDARSERQVVAVYTPNGSTRPHIQGNARKQDSRIFLRLVDFDREGLRRSDDFASMADLDADELPVRDLMIRSTTCRSLVELGQPHINFGQLDKGEARTRRILIQNRSEWALRFCIRKSGSIASGDIKLSSSARYGVVPGHGKREVEFVFSPSLTGQFQERLVVENVADRDQDQTVWLKANVRKVPNFAVLPTGRLDFGELALGKLSQAESIVVSNTTAKARTFVLALDTRQLRVPLSSAVADFDLIVATSKEPSDARLGTLSKAEEEEVEHISQKLKIASRKGQKDKVKKYEGRLTELGIALPSSSSQPSEAGAETRETTEEPIEIEQNASGDAEEAVEDATTRLKRVSSTVTLGLGPGQGKKLLLRLRPRLNPSASAPPSPNEREQGHLSAQVRIHEIKNQDETKIVDVCASIEQSPSSSSSEPNLEEELPRDVVGTVVFSPEE</sequence>
<dbReference type="Proteomes" id="UP000245768">
    <property type="component" value="Unassembled WGS sequence"/>
</dbReference>
<evidence type="ECO:0000313" key="3">
    <source>
        <dbReference type="Proteomes" id="UP000245768"/>
    </source>
</evidence>
<proteinExistence type="predicted"/>
<evidence type="ECO:0000256" key="1">
    <source>
        <dbReference type="SAM" id="MobiDB-lite"/>
    </source>
</evidence>
<dbReference type="EMBL" id="KZ819634">
    <property type="protein sequence ID" value="PWN94055.1"/>
    <property type="molecule type" value="Genomic_DNA"/>
</dbReference>
<feature type="compositionally biased region" description="Polar residues" evidence="1">
    <location>
        <begin position="1215"/>
        <end position="1235"/>
    </location>
</feature>
<reference evidence="2 3" key="1">
    <citation type="journal article" date="2018" name="Mol. Biol. Evol.">
        <title>Broad Genomic Sampling Reveals a Smut Pathogenic Ancestry of the Fungal Clade Ustilaginomycotina.</title>
        <authorList>
            <person name="Kijpornyongpan T."/>
            <person name="Mondo S.J."/>
            <person name="Barry K."/>
            <person name="Sandor L."/>
            <person name="Lee J."/>
            <person name="Lipzen A."/>
            <person name="Pangilinan J."/>
            <person name="LaButti K."/>
            <person name="Hainaut M."/>
            <person name="Henrissat B."/>
            <person name="Grigoriev I.V."/>
            <person name="Spatafora J.W."/>
            <person name="Aime M.C."/>
        </authorList>
    </citation>
    <scope>NUCLEOTIDE SEQUENCE [LARGE SCALE GENOMIC DNA]</scope>
    <source>
        <strain evidence="2 3">MCA 4198</strain>
    </source>
</reference>
<gene>
    <name evidence="2" type="ORF">FA10DRAFT_277708</name>
</gene>
<feature type="compositionally biased region" description="Basic residues" evidence="1">
    <location>
        <begin position="918"/>
        <end position="929"/>
    </location>
</feature>
<feature type="region of interest" description="Disordered" evidence="1">
    <location>
        <begin position="699"/>
        <end position="845"/>
    </location>
</feature>
<feature type="compositionally biased region" description="Low complexity" evidence="1">
    <location>
        <begin position="554"/>
        <end position="564"/>
    </location>
</feature>
<feature type="region of interest" description="Disordered" evidence="1">
    <location>
        <begin position="554"/>
        <end position="578"/>
    </location>
</feature>
<feature type="compositionally biased region" description="Polar residues" evidence="1">
    <location>
        <begin position="565"/>
        <end position="575"/>
    </location>
</feature>
<feature type="region of interest" description="Disordered" evidence="1">
    <location>
        <begin position="1853"/>
        <end position="1889"/>
    </location>
</feature>
<feature type="region of interest" description="Disordered" evidence="1">
    <location>
        <begin position="431"/>
        <end position="451"/>
    </location>
</feature>
<feature type="compositionally biased region" description="Low complexity" evidence="1">
    <location>
        <begin position="726"/>
        <end position="737"/>
    </location>
</feature>
<dbReference type="PANTHER" id="PTHR39211">
    <property type="entry name" value="CHROMOSOME 7, WHOLE GENOME SHOTGUN SEQUENCE"/>
    <property type="match status" value="1"/>
</dbReference>
<feature type="compositionally biased region" description="Basic and acidic residues" evidence="1">
    <location>
        <begin position="1205"/>
        <end position="1214"/>
    </location>
</feature>
<feature type="compositionally biased region" description="Polar residues" evidence="1">
    <location>
        <begin position="760"/>
        <end position="770"/>
    </location>
</feature>
<dbReference type="GeneID" id="37045314"/>
<feature type="region of interest" description="Disordered" evidence="1">
    <location>
        <begin position="1205"/>
        <end position="1350"/>
    </location>
</feature>
<dbReference type="Gene3D" id="2.60.40.10">
    <property type="entry name" value="Immunoglobulins"/>
    <property type="match status" value="1"/>
</dbReference>
<feature type="compositionally biased region" description="Acidic residues" evidence="1">
    <location>
        <begin position="398"/>
        <end position="407"/>
    </location>
</feature>
<organism evidence="2 3">
    <name type="scientific">Acaromyces ingoldii</name>
    <dbReference type="NCBI Taxonomy" id="215250"/>
    <lineage>
        <taxon>Eukaryota</taxon>
        <taxon>Fungi</taxon>
        <taxon>Dikarya</taxon>
        <taxon>Basidiomycota</taxon>
        <taxon>Ustilaginomycotina</taxon>
        <taxon>Exobasidiomycetes</taxon>
        <taxon>Exobasidiales</taxon>
        <taxon>Cryptobasidiaceae</taxon>
        <taxon>Acaromyces</taxon>
    </lineage>
</organism>
<feature type="compositionally biased region" description="Low complexity" evidence="1">
    <location>
        <begin position="367"/>
        <end position="396"/>
    </location>
</feature>
<dbReference type="OrthoDB" id="252265at2759"/>
<feature type="compositionally biased region" description="Low complexity" evidence="1">
    <location>
        <begin position="1968"/>
        <end position="1979"/>
    </location>
</feature>
<dbReference type="PANTHER" id="PTHR39211:SF1">
    <property type="entry name" value="ABNORMAL SPINDLE-LIKE MICROCEPHALY-ASSOCIATED PROTEIN ASH DOMAIN-CONTAINING PROTEIN"/>
    <property type="match status" value="1"/>
</dbReference>
<feature type="compositionally biased region" description="Low complexity" evidence="1">
    <location>
        <begin position="786"/>
        <end position="795"/>
    </location>
</feature>
<dbReference type="STRING" id="215250.A0A316Z1I8"/>
<feature type="region of interest" description="Disordered" evidence="1">
    <location>
        <begin position="1968"/>
        <end position="1999"/>
    </location>
</feature>
<name>A0A316Z1I8_9BASI</name>
<dbReference type="RefSeq" id="XP_025381253.1">
    <property type="nucleotide sequence ID" value="XM_025523398.1"/>
</dbReference>
<evidence type="ECO:0000313" key="2">
    <source>
        <dbReference type="EMBL" id="PWN94055.1"/>
    </source>
</evidence>
<feature type="region of interest" description="Disordered" evidence="1">
    <location>
        <begin position="1417"/>
        <end position="1487"/>
    </location>
</feature>
<protein>
    <submittedName>
        <fullName evidence="2">Uncharacterized protein</fullName>
    </submittedName>
</protein>
<feature type="region of interest" description="Disordered" evidence="1">
    <location>
        <begin position="351"/>
        <end position="407"/>
    </location>
</feature>
<dbReference type="InParanoid" id="A0A316Z1I8"/>
<feature type="compositionally biased region" description="Low complexity" evidence="1">
    <location>
        <begin position="299"/>
        <end position="308"/>
    </location>
</feature>
<feature type="compositionally biased region" description="Basic and acidic residues" evidence="1">
    <location>
        <begin position="703"/>
        <end position="720"/>
    </location>
</feature>
<feature type="region of interest" description="Disordered" evidence="1">
    <location>
        <begin position="1"/>
        <end position="132"/>
    </location>
</feature>
<feature type="region of interest" description="Disordered" evidence="1">
    <location>
        <begin position="272"/>
        <end position="312"/>
    </location>
</feature>
<feature type="compositionally biased region" description="Low complexity" evidence="1">
    <location>
        <begin position="351"/>
        <end position="360"/>
    </location>
</feature>
<feature type="compositionally biased region" description="Low complexity" evidence="1">
    <location>
        <begin position="77"/>
        <end position="99"/>
    </location>
</feature>
<dbReference type="InterPro" id="IPR013783">
    <property type="entry name" value="Ig-like_fold"/>
</dbReference>